<name>A0ABT2X2L1_9RHOB</name>
<dbReference type="InterPro" id="IPR007495">
    <property type="entry name" value="NqrM"/>
</dbReference>
<dbReference type="EMBL" id="JAOVQO010000004">
    <property type="protein sequence ID" value="MCU9847539.1"/>
    <property type="molecule type" value="Genomic_DNA"/>
</dbReference>
<keyword evidence="2" id="KW-1185">Reference proteome</keyword>
<protein>
    <recommendedName>
        <fullName evidence="3">Virus attachment protein p12 family protein</fullName>
    </recommendedName>
</protein>
<gene>
    <name evidence="1" type="ORF">OEZ60_05920</name>
</gene>
<evidence type="ECO:0008006" key="3">
    <source>
        <dbReference type="Google" id="ProtNLM"/>
    </source>
</evidence>
<dbReference type="PANTHER" id="PTHR40691:SF3">
    <property type="entry name" value="(NA+)-NQR MATURATION NQRM"/>
    <property type="match status" value="1"/>
</dbReference>
<evidence type="ECO:0000313" key="1">
    <source>
        <dbReference type="EMBL" id="MCU9847539.1"/>
    </source>
</evidence>
<dbReference type="Proteomes" id="UP001209535">
    <property type="component" value="Unassembled WGS sequence"/>
</dbReference>
<evidence type="ECO:0000313" key="2">
    <source>
        <dbReference type="Proteomes" id="UP001209535"/>
    </source>
</evidence>
<dbReference type="RefSeq" id="WP_263334147.1">
    <property type="nucleotide sequence ID" value="NZ_JAOVQO010000004.1"/>
</dbReference>
<organism evidence="1 2">
    <name type="scientific">Albidovulum salinarum</name>
    <dbReference type="NCBI Taxonomy" id="2984153"/>
    <lineage>
        <taxon>Bacteria</taxon>
        <taxon>Pseudomonadati</taxon>
        <taxon>Pseudomonadota</taxon>
        <taxon>Alphaproteobacteria</taxon>
        <taxon>Rhodobacterales</taxon>
        <taxon>Paracoccaceae</taxon>
        <taxon>Albidovulum</taxon>
    </lineage>
</organism>
<proteinExistence type="predicted"/>
<reference evidence="1 2" key="1">
    <citation type="submission" date="2022-10" db="EMBL/GenBank/DDBJ databases">
        <title>Defluviimonas sp. nov., isolated from ocean surface sediments.</title>
        <authorList>
            <person name="He W."/>
            <person name="Wang L."/>
            <person name="Zhang D.-F."/>
        </authorList>
    </citation>
    <scope>NUCLEOTIDE SEQUENCE [LARGE SCALE GENOMIC DNA]</scope>
    <source>
        <strain evidence="1 2">WL0024</strain>
    </source>
</reference>
<sequence length="56" mass="5372">MATFLLTLAILLLVQAGLAVGILAGRRPLKGSCGGVACLGGAACARCRGGEGGGDD</sequence>
<comment type="caution">
    <text evidence="1">The sequence shown here is derived from an EMBL/GenBank/DDBJ whole genome shotgun (WGS) entry which is preliminary data.</text>
</comment>
<accession>A0ABT2X2L1</accession>
<dbReference type="PANTHER" id="PTHR40691">
    <property type="entry name" value="(NA+)-NQR MATURATION NQRM"/>
    <property type="match status" value="1"/>
</dbReference>